<organism evidence="3 6">
    <name type="scientific">Adineta steineri</name>
    <dbReference type="NCBI Taxonomy" id="433720"/>
    <lineage>
        <taxon>Eukaryota</taxon>
        <taxon>Metazoa</taxon>
        <taxon>Spiralia</taxon>
        <taxon>Gnathifera</taxon>
        <taxon>Rotifera</taxon>
        <taxon>Eurotatoria</taxon>
        <taxon>Bdelloidea</taxon>
        <taxon>Adinetida</taxon>
        <taxon>Adinetidae</taxon>
        <taxon>Adineta</taxon>
    </lineage>
</organism>
<reference evidence="3" key="1">
    <citation type="submission" date="2021-02" db="EMBL/GenBank/DDBJ databases">
        <authorList>
            <person name="Nowell W R."/>
        </authorList>
    </citation>
    <scope>NUCLEOTIDE SEQUENCE</scope>
</reference>
<dbReference type="Proteomes" id="UP000663868">
    <property type="component" value="Unassembled WGS sequence"/>
</dbReference>
<dbReference type="EMBL" id="CAJNOG010000047">
    <property type="protein sequence ID" value="CAF0837926.1"/>
    <property type="molecule type" value="Genomic_DNA"/>
</dbReference>
<dbReference type="InterPro" id="IPR013083">
    <property type="entry name" value="Znf_RING/FYVE/PHD"/>
</dbReference>
<dbReference type="Gene3D" id="3.30.40.10">
    <property type="entry name" value="Zinc/RING finger domain, C3HC4 (zinc finger)"/>
    <property type="match status" value="1"/>
</dbReference>
<dbReference type="Proteomes" id="UP000663845">
    <property type="component" value="Unassembled WGS sequence"/>
</dbReference>
<dbReference type="EMBL" id="CAJOBB010000335">
    <property type="protein sequence ID" value="CAF3654276.1"/>
    <property type="molecule type" value="Genomic_DNA"/>
</dbReference>
<dbReference type="SMART" id="SM01197">
    <property type="entry name" value="FANCL_C"/>
    <property type="match status" value="1"/>
</dbReference>
<evidence type="ECO:0000256" key="1">
    <source>
        <dbReference type="SAM" id="MobiDB-lite"/>
    </source>
</evidence>
<dbReference type="InterPro" id="IPR011011">
    <property type="entry name" value="Znf_FYVE_PHD"/>
</dbReference>
<dbReference type="SUPFAM" id="SSF57903">
    <property type="entry name" value="FYVE/PHD zinc finger"/>
    <property type="match status" value="1"/>
</dbReference>
<dbReference type="Proteomes" id="UP000663860">
    <property type="component" value="Unassembled WGS sequence"/>
</dbReference>
<evidence type="ECO:0000313" key="4">
    <source>
        <dbReference type="EMBL" id="CAF3636101.1"/>
    </source>
</evidence>
<dbReference type="AlphaFoldDB" id="A0A814MVZ5"/>
<evidence type="ECO:0000313" key="5">
    <source>
        <dbReference type="EMBL" id="CAF3654276.1"/>
    </source>
</evidence>
<evidence type="ECO:0008006" key="7">
    <source>
        <dbReference type="Google" id="ProtNLM"/>
    </source>
</evidence>
<dbReference type="EMBL" id="CAJNOE010000243">
    <property type="protein sequence ID" value="CAF1083271.1"/>
    <property type="molecule type" value="Genomic_DNA"/>
</dbReference>
<evidence type="ECO:0000313" key="3">
    <source>
        <dbReference type="EMBL" id="CAF1083271.1"/>
    </source>
</evidence>
<dbReference type="Proteomes" id="UP000663844">
    <property type="component" value="Unassembled WGS sequence"/>
</dbReference>
<feature type="region of interest" description="Disordered" evidence="1">
    <location>
        <begin position="1"/>
        <end position="25"/>
    </location>
</feature>
<gene>
    <name evidence="3" type="ORF">IZO911_LOCUS22081</name>
    <name evidence="2" type="ORF">JYZ213_LOCUS7196</name>
    <name evidence="5" type="ORF">KXQ929_LOCUS7932</name>
    <name evidence="4" type="ORF">OXD698_LOCUS8206</name>
</gene>
<protein>
    <recommendedName>
        <fullName evidence="7">RING-type domain-containing protein</fullName>
    </recommendedName>
</protein>
<dbReference type="EMBL" id="CAJOAZ010000391">
    <property type="protein sequence ID" value="CAF3636101.1"/>
    <property type="molecule type" value="Genomic_DNA"/>
</dbReference>
<feature type="compositionally biased region" description="Low complexity" evidence="1">
    <location>
        <begin position="16"/>
        <end position="25"/>
    </location>
</feature>
<sequence length="147" mass="16402">MRAQDQSQPPPPSSPAPLQQPGAQPQHQSIDTECKICFNNVQPNEMINCNACRKQFHHDHLVTWLKEALAKGRPQNCPYCRAIMTLMQVNQQPAMGATIPAFIAPPVAPVVMFPITPYNSANNTPPGLQPAELRDNIDNWNWNVLLQ</sequence>
<name>A0A814MVZ5_9BILA</name>
<evidence type="ECO:0000313" key="6">
    <source>
        <dbReference type="Proteomes" id="UP000663860"/>
    </source>
</evidence>
<comment type="caution">
    <text evidence="3">The sequence shown here is derived from an EMBL/GenBank/DDBJ whole genome shotgun (WGS) entry which is preliminary data.</text>
</comment>
<accession>A0A814MVZ5</accession>
<proteinExistence type="predicted"/>
<evidence type="ECO:0000313" key="2">
    <source>
        <dbReference type="EMBL" id="CAF0837926.1"/>
    </source>
</evidence>